<keyword evidence="1" id="KW-0472">Membrane</keyword>
<dbReference type="AlphaFoldDB" id="A0A8W8P508"/>
<dbReference type="InterPro" id="IPR013783">
    <property type="entry name" value="Ig-like_fold"/>
</dbReference>
<organism evidence="4 5">
    <name type="scientific">Magallana gigas</name>
    <name type="common">Pacific oyster</name>
    <name type="synonym">Crassostrea gigas</name>
    <dbReference type="NCBI Taxonomy" id="29159"/>
    <lineage>
        <taxon>Eukaryota</taxon>
        <taxon>Metazoa</taxon>
        <taxon>Spiralia</taxon>
        <taxon>Lophotrochozoa</taxon>
        <taxon>Mollusca</taxon>
        <taxon>Bivalvia</taxon>
        <taxon>Autobranchia</taxon>
        <taxon>Pteriomorphia</taxon>
        <taxon>Ostreida</taxon>
        <taxon>Ostreoidea</taxon>
        <taxon>Ostreidae</taxon>
        <taxon>Magallana</taxon>
    </lineage>
</organism>
<dbReference type="EnsemblMetazoa" id="G9930.1">
    <property type="protein sequence ID" value="G9930.1:cds"/>
    <property type="gene ID" value="G9930"/>
</dbReference>
<feature type="signal peptide" evidence="2">
    <location>
        <begin position="1"/>
        <end position="19"/>
    </location>
</feature>
<keyword evidence="5" id="KW-1185">Reference proteome</keyword>
<keyword evidence="1" id="KW-1133">Transmembrane helix</keyword>
<name>A0A8W8P508_MAGGI</name>
<keyword evidence="1" id="KW-0812">Transmembrane</keyword>
<keyword evidence="2" id="KW-0732">Signal</keyword>
<evidence type="ECO:0000313" key="4">
    <source>
        <dbReference type="EnsemblMetazoa" id="G9930.1:cds"/>
    </source>
</evidence>
<proteinExistence type="predicted"/>
<reference evidence="4" key="1">
    <citation type="submission" date="2022-08" db="UniProtKB">
        <authorList>
            <consortium name="EnsemblMetazoa"/>
        </authorList>
    </citation>
    <scope>IDENTIFICATION</scope>
    <source>
        <strain evidence="4">05x7-T-G4-1.051#20</strain>
    </source>
</reference>
<feature type="transmembrane region" description="Helical" evidence="1">
    <location>
        <begin position="282"/>
        <end position="306"/>
    </location>
</feature>
<accession>A0A8W8P508</accession>
<evidence type="ECO:0000256" key="2">
    <source>
        <dbReference type="SAM" id="SignalP"/>
    </source>
</evidence>
<dbReference type="InterPro" id="IPR003961">
    <property type="entry name" value="FN3_dom"/>
</dbReference>
<dbReference type="CDD" id="cd00063">
    <property type="entry name" value="FN3"/>
    <property type="match status" value="1"/>
</dbReference>
<dbReference type="InterPro" id="IPR036116">
    <property type="entry name" value="FN3_sf"/>
</dbReference>
<dbReference type="Gene3D" id="2.60.40.10">
    <property type="entry name" value="Immunoglobulins"/>
    <property type="match status" value="1"/>
</dbReference>
<feature type="domain" description="Fibronectin type-III" evidence="3">
    <location>
        <begin position="178"/>
        <end position="275"/>
    </location>
</feature>
<dbReference type="SMART" id="SM00060">
    <property type="entry name" value="FN3"/>
    <property type="match status" value="1"/>
</dbReference>
<evidence type="ECO:0000259" key="3">
    <source>
        <dbReference type="PROSITE" id="PS50853"/>
    </source>
</evidence>
<evidence type="ECO:0000256" key="1">
    <source>
        <dbReference type="SAM" id="Phobius"/>
    </source>
</evidence>
<protein>
    <recommendedName>
        <fullName evidence="3">Fibronectin type-III domain-containing protein</fullName>
    </recommendedName>
</protein>
<dbReference type="SUPFAM" id="SSF49265">
    <property type="entry name" value="Fibronectin type III"/>
    <property type="match status" value="1"/>
</dbReference>
<dbReference type="Proteomes" id="UP000005408">
    <property type="component" value="Unassembled WGS sequence"/>
</dbReference>
<sequence length="382" mass="42645">MLLFQVILMACGLLCIVQDRPSNPNITGDLNVEVNRYITLTCSSNSIQPLTTIQSSSPCLTHATEDGLESDRSVPVQINPLYGPDRLTITPEPLLNINGKLTVKKWETIGPFVCTADCNPPCNITWKIKTSDGFSAGRSMMGTFLKQAVQKNMLLFRCIAHRGKNTLKRGFQFDIKDIPQIPINFTGYSFTNRYINLTWISGFNGGYDQFFILYLNEGSTWTEERNLTDPGEGREVKFDHGPLTPGSEYWFRLQSCNKINCSSTSDDVRAVVEEDGAKLTDAIVVICILSTLFGITCLVVAVIVICKTRYGNKNQKDTHGDQTIQLEEKLMTEHYENVQGTGTCGDVTVQGDVRVQSSDVDCDHTTLERPDHETVYEELKSI</sequence>
<feature type="chain" id="PRO_5036445766" description="Fibronectin type-III domain-containing protein" evidence="2">
    <location>
        <begin position="20"/>
        <end position="382"/>
    </location>
</feature>
<dbReference type="PROSITE" id="PS50853">
    <property type="entry name" value="FN3"/>
    <property type="match status" value="1"/>
</dbReference>
<evidence type="ECO:0000313" key="5">
    <source>
        <dbReference type="Proteomes" id="UP000005408"/>
    </source>
</evidence>